<keyword evidence="2" id="KW-0472">Membrane</keyword>
<proteinExistence type="predicted"/>
<dbReference type="InterPro" id="IPR055371">
    <property type="entry name" value="SpaA_PFL_dom_4"/>
</dbReference>
<organism evidence="4 5">
    <name type="scientific">Yinghuangia soli</name>
    <dbReference type="NCBI Taxonomy" id="2908204"/>
    <lineage>
        <taxon>Bacteria</taxon>
        <taxon>Bacillati</taxon>
        <taxon>Actinomycetota</taxon>
        <taxon>Actinomycetes</taxon>
        <taxon>Kitasatosporales</taxon>
        <taxon>Streptomycetaceae</taxon>
        <taxon>Yinghuangia</taxon>
    </lineage>
</organism>
<feature type="domain" description="SpaA-like prealbumin fold" evidence="3">
    <location>
        <begin position="473"/>
        <end position="598"/>
    </location>
</feature>
<evidence type="ECO:0000256" key="2">
    <source>
        <dbReference type="SAM" id="Phobius"/>
    </source>
</evidence>
<feature type="domain" description="SpaA-like prealbumin fold" evidence="3">
    <location>
        <begin position="231"/>
        <end position="351"/>
    </location>
</feature>
<keyword evidence="2" id="KW-0812">Transmembrane</keyword>
<feature type="compositionally biased region" description="Polar residues" evidence="1">
    <location>
        <begin position="505"/>
        <end position="514"/>
    </location>
</feature>
<reference evidence="4" key="1">
    <citation type="submission" date="2022-01" db="EMBL/GenBank/DDBJ databases">
        <title>Genome-Based Taxonomic Classification of the Phylum Actinobacteria.</title>
        <authorList>
            <person name="Gao Y."/>
        </authorList>
    </citation>
    <scope>NUCLEOTIDE SEQUENCE</scope>
    <source>
        <strain evidence="4">KLBMP 8922</strain>
    </source>
</reference>
<feature type="transmembrane region" description="Helical" evidence="2">
    <location>
        <begin position="771"/>
        <end position="792"/>
    </location>
</feature>
<dbReference type="AlphaFoldDB" id="A0AA41Q1Z8"/>
<evidence type="ECO:0000313" key="4">
    <source>
        <dbReference type="EMBL" id="MCF2529460.1"/>
    </source>
</evidence>
<comment type="caution">
    <text evidence="4">The sequence shown here is derived from an EMBL/GenBank/DDBJ whole genome shotgun (WGS) entry which is preliminary data.</text>
</comment>
<dbReference type="Proteomes" id="UP001165378">
    <property type="component" value="Unassembled WGS sequence"/>
</dbReference>
<feature type="region of interest" description="Disordered" evidence="1">
    <location>
        <begin position="712"/>
        <end position="763"/>
    </location>
</feature>
<protein>
    <recommendedName>
        <fullName evidence="3">SpaA-like prealbumin fold domain-containing protein</fullName>
    </recommendedName>
</protein>
<dbReference type="RefSeq" id="WP_235053763.1">
    <property type="nucleotide sequence ID" value="NZ_JAKFHA010000011.1"/>
</dbReference>
<feature type="region of interest" description="Disordered" evidence="1">
    <location>
        <begin position="493"/>
        <end position="527"/>
    </location>
</feature>
<gene>
    <name evidence="4" type="ORF">LZ495_19875</name>
</gene>
<evidence type="ECO:0000313" key="5">
    <source>
        <dbReference type="Proteomes" id="UP001165378"/>
    </source>
</evidence>
<evidence type="ECO:0000259" key="3">
    <source>
        <dbReference type="Pfam" id="PF24514"/>
    </source>
</evidence>
<keyword evidence="5" id="KW-1185">Reference proteome</keyword>
<sequence>MAAVLGLAAGVLGTSAPDKATAAPGALARLEPLSVTFVARSCEQYSQVMANKARNNLQESLRDLGPDSNYDRSETVSAQKEAAGTPLPPCKPLPGWTFSTGTGLTAKTPASLQLSTATGVIRQNITTTAGSIPELDAQGMPTGRTLEGAVTVPLTPAEIKVAATGWLVVQGGTPSQPLNGMQEQYGFAALRCAQDAINGDNVEYVSFPADARHVFCYYYAVTPPPSAGTITVVKEVAPDSPGQGTFRFDGNISYADTNGDGVNDFLLTASAGKSSSMTFVRGETRPGDAPWQFQEIVTPGSGWLPPTTPACTIVNANGGAGTSAVSVDSTGKASVVLAAGDNVTCTYTNRRTSGTALLEKETIGGTGTFAISLGTPPGVPPTNTTPVTTVRDGVPITVAQAPAGITPGTYTATEVKPAPDGTGTWQLTGANCNGTDVPITETATTWSAAYDVAAAGPVKCLLTNTFTPGGAIYVEKVSQGGTGTFGYAVTPHSRVRKAGPDDSTYHGSASTTAEGTPADAVRPDGTPGPLADKLVVGDEVRYTIQEFLPPTSDAGYWKVTSVDCGGAETSPLDAAAATVQIRLTAAQPRPTCRFTNTYQPSATLEVVKTTSGDTGLRPAAAQLEATCATGQSGRLTVPVGDTSATTGQYILPDPITCTIAETASGAAAGVDVATSATLTTGPADPGSPYRLGESFTVRPGQNVRIAIDNVLKRTPPDGGETPPPTAPPGEPPPGTPPPAPAPGGSHAVPAHPAPPDRSAHATTAHTGADGVHVLVLLSLVFLALGTGTLLLVRRPRA</sequence>
<evidence type="ECO:0000256" key="1">
    <source>
        <dbReference type="SAM" id="MobiDB-lite"/>
    </source>
</evidence>
<dbReference type="Pfam" id="PF24514">
    <property type="entry name" value="SpaA_4"/>
    <property type="match status" value="3"/>
</dbReference>
<name>A0AA41Q1Z8_9ACTN</name>
<accession>A0AA41Q1Z8</accession>
<feature type="region of interest" description="Disordered" evidence="1">
    <location>
        <begin position="61"/>
        <end position="93"/>
    </location>
</feature>
<feature type="domain" description="SpaA-like prealbumin fold" evidence="3">
    <location>
        <begin position="358"/>
        <end position="465"/>
    </location>
</feature>
<dbReference type="EMBL" id="JAKFHA010000011">
    <property type="protein sequence ID" value="MCF2529460.1"/>
    <property type="molecule type" value="Genomic_DNA"/>
</dbReference>
<feature type="compositionally biased region" description="Pro residues" evidence="1">
    <location>
        <begin position="721"/>
        <end position="741"/>
    </location>
</feature>
<feature type="compositionally biased region" description="Basic and acidic residues" evidence="1">
    <location>
        <begin position="61"/>
        <end position="74"/>
    </location>
</feature>
<keyword evidence="2" id="KW-1133">Transmembrane helix</keyword>